<dbReference type="EMBL" id="RKQN01000003">
    <property type="protein sequence ID" value="RPE77277.1"/>
    <property type="molecule type" value="Genomic_DNA"/>
</dbReference>
<dbReference type="Proteomes" id="UP000269708">
    <property type="component" value="Unassembled WGS sequence"/>
</dbReference>
<keyword evidence="7" id="KW-1185">Reference proteome</keyword>
<dbReference type="InterPro" id="IPR020846">
    <property type="entry name" value="MFS_dom"/>
</dbReference>
<dbReference type="InterPro" id="IPR050327">
    <property type="entry name" value="Proton-linked_MCT"/>
</dbReference>
<feature type="transmembrane region" description="Helical" evidence="4">
    <location>
        <begin position="374"/>
        <end position="393"/>
    </location>
</feature>
<feature type="transmembrane region" description="Helical" evidence="4">
    <location>
        <begin position="162"/>
        <end position="184"/>
    </location>
</feature>
<dbReference type="PANTHER" id="PTHR11360">
    <property type="entry name" value="MONOCARBOXYLATE TRANSPORTER"/>
    <property type="match status" value="1"/>
</dbReference>
<feature type="transmembrane region" description="Helical" evidence="4">
    <location>
        <begin position="343"/>
        <end position="362"/>
    </location>
</feature>
<sequence>MSPAAARYWPLVLAATATLMVTMGVRQSLGLFVAPLGRDTGLGVAEISFALAVGQFVWGAVQPVFGAIADQRGPGRVLVAGGVLLAAGMALAPALPTAWGLLLTLGLLSAAGAGAGSFSILIGATAQRIPGERRSMAAGVINAGGSFGQFLFAPLVQAAIALAGWAVAMWALAAAALATLPLAWPLRRRAPAAAEAPAQAPAGPALGEQLRIAVRDRSYWMLHAGFFTCGVHIAFLVTHLPTEIALCGLPASVSALSLALIGLFNVAGSLGAGWLGQRVRMKYLLAAMYASRALLVALYLVSPPTPLTFYAFAAGLGLTWLATVPPTAGLVGKLFGPRYLGTLFGLTLLSHQLGGFFGAWVGGLVLERFGGYAWMWYADMALALLAAAANLPIREARPLAQPAAA</sequence>
<dbReference type="CDD" id="cd17355">
    <property type="entry name" value="MFS_YcxA_like"/>
    <property type="match status" value="1"/>
</dbReference>
<evidence type="ECO:0000256" key="1">
    <source>
        <dbReference type="ARBA" id="ARBA00022692"/>
    </source>
</evidence>
<dbReference type="PANTHER" id="PTHR11360:SF284">
    <property type="entry name" value="EG:103B4.3 PROTEIN-RELATED"/>
    <property type="match status" value="1"/>
</dbReference>
<feature type="transmembrane region" description="Helical" evidence="4">
    <location>
        <begin position="219"/>
        <end position="240"/>
    </location>
</feature>
<evidence type="ECO:0000256" key="4">
    <source>
        <dbReference type="SAM" id="Phobius"/>
    </source>
</evidence>
<dbReference type="Gene3D" id="1.20.1250.20">
    <property type="entry name" value="MFS general substrate transporter like domains"/>
    <property type="match status" value="2"/>
</dbReference>
<feature type="domain" description="Major facilitator superfamily (MFS) profile" evidence="5">
    <location>
        <begin position="10"/>
        <end position="398"/>
    </location>
</feature>
<keyword evidence="1 4" id="KW-0812">Transmembrane</keyword>
<keyword evidence="2 4" id="KW-1133">Transmembrane helix</keyword>
<dbReference type="OrthoDB" id="146345at2"/>
<evidence type="ECO:0000256" key="2">
    <source>
        <dbReference type="ARBA" id="ARBA00022989"/>
    </source>
</evidence>
<feature type="transmembrane region" description="Helical" evidence="4">
    <location>
        <begin position="252"/>
        <end position="276"/>
    </location>
</feature>
<name>A0A3N4VJS8_9GAMM</name>
<evidence type="ECO:0000256" key="3">
    <source>
        <dbReference type="ARBA" id="ARBA00023136"/>
    </source>
</evidence>
<keyword evidence="3 4" id="KW-0472">Membrane</keyword>
<dbReference type="Pfam" id="PF07690">
    <property type="entry name" value="MFS_1"/>
    <property type="match status" value="1"/>
</dbReference>
<dbReference type="InterPro" id="IPR036259">
    <property type="entry name" value="MFS_trans_sf"/>
</dbReference>
<feature type="transmembrane region" description="Helical" evidence="4">
    <location>
        <begin position="307"/>
        <end position="331"/>
    </location>
</feature>
<feature type="transmembrane region" description="Helical" evidence="4">
    <location>
        <begin position="101"/>
        <end position="124"/>
    </location>
</feature>
<accession>A0A3N4VJS8</accession>
<evidence type="ECO:0000313" key="7">
    <source>
        <dbReference type="Proteomes" id="UP000269708"/>
    </source>
</evidence>
<evidence type="ECO:0000259" key="5">
    <source>
        <dbReference type="PROSITE" id="PS50850"/>
    </source>
</evidence>
<dbReference type="SUPFAM" id="SSF103473">
    <property type="entry name" value="MFS general substrate transporter"/>
    <property type="match status" value="1"/>
</dbReference>
<feature type="transmembrane region" description="Helical" evidence="4">
    <location>
        <begin position="77"/>
        <end position="95"/>
    </location>
</feature>
<dbReference type="PROSITE" id="PS50850">
    <property type="entry name" value="MFS"/>
    <property type="match status" value="1"/>
</dbReference>
<dbReference type="RefSeq" id="WP_123770853.1">
    <property type="nucleotide sequence ID" value="NZ_RKQN01000003.1"/>
</dbReference>
<comment type="caution">
    <text evidence="6">The sequence shown here is derived from an EMBL/GenBank/DDBJ whole genome shotgun (WGS) entry which is preliminary data.</text>
</comment>
<gene>
    <name evidence="6" type="ORF">EDC50_2543</name>
</gene>
<reference evidence="6 7" key="1">
    <citation type="submission" date="2018-11" db="EMBL/GenBank/DDBJ databases">
        <title>Genomic Encyclopedia of Type Strains, Phase IV (KMG-IV): sequencing the most valuable type-strain genomes for metagenomic binning, comparative biology and taxonomic classification.</title>
        <authorList>
            <person name="Goeker M."/>
        </authorList>
    </citation>
    <scope>NUCLEOTIDE SEQUENCE [LARGE SCALE GENOMIC DNA]</scope>
    <source>
        <strain evidence="6 7">DSM 25623</strain>
    </source>
</reference>
<feature type="transmembrane region" description="Helical" evidence="4">
    <location>
        <begin position="40"/>
        <end position="65"/>
    </location>
</feature>
<dbReference type="InterPro" id="IPR011701">
    <property type="entry name" value="MFS"/>
</dbReference>
<protein>
    <submittedName>
        <fullName evidence="6">Putative MFS family arabinose efflux permease</fullName>
    </submittedName>
</protein>
<feature type="transmembrane region" description="Helical" evidence="4">
    <location>
        <begin position="283"/>
        <end position="301"/>
    </location>
</feature>
<organism evidence="6 7">
    <name type="scientific">Vulcaniibacterium tengchongense</name>
    <dbReference type="NCBI Taxonomy" id="1273429"/>
    <lineage>
        <taxon>Bacteria</taxon>
        <taxon>Pseudomonadati</taxon>
        <taxon>Pseudomonadota</taxon>
        <taxon>Gammaproteobacteria</taxon>
        <taxon>Lysobacterales</taxon>
        <taxon>Lysobacteraceae</taxon>
        <taxon>Vulcaniibacterium</taxon>
    </lineage>
</organism>
<dbReference type="AlphaFoldDB" id="A0A3N4VJS8"/>
<feature type="transmembrane region" description="Helical" evidence="4">
    <location>
        <begin position="136"/>
        <end position="156"/>
    </location>
</feature>
<dbReference type="GO" id="GO:0022857">
    <property type="term" value="F:transmembrane transporter activity"/>
    <property type="evidence" value="ECO:0007669"/>
    <property type="project" value="InterPro"/>
</dbReference>
<evidence type="ECO:0000313" key="6">
    <source>
        <dbReference type="EMBL" id="RPE77277.1"/>
    </source>
</evidence>
<proteinExistence type="predicted"/>